<sequence>MACAEKARERGFKLFGIQFYTECWSGTGAEKTYGRDGTSVNCKNGVGKSGANFVYRFGDYELSSTCPVCEHPRRLCFPAISRVTLESGVRINMAQLNIGDRVRTLETNGVTMVTMNSEVITFLHKEIKTEAHFYKLETKGANAVRLSSQHLIFRKKNTTSPIAAVFASEINVGDLLYISNGGVSGYQPVTRITMTTEIGVYAPLTRQGTLLVDDALVSCYAHWPSHDAAHLVMAPLRAAHIFYGAWKRLTSLMHWPQWDPQRHMSQQTDGIQWYAGALMQLTYI</sequence>
<dbReference type="InterPro" id="IPR036844">
    <property type="entry name" value="Hint_dom_sf"/>
</dbReference>
<dbReference type="OrthoDB" id="5212at2759"/>
<gene>
    <name evidence="4" type="ORF">OS493_035505</name>
</gene>
<evidence type="ECO:0000259" key="3">
    <source>
        <dbReference type="SMART" id="SM00306"/>
    </source>
</evidence>
<dbReference type="PRINTS" id="PR00632">
    <property type="entry name" value="SONICHHOG"/>
</dbReference>
<keyword evidence="1" id="KW-0217">Developmental protein</keyword>
<keyword evidence="5" id="KW-1185">Reference proteome</keyword>
<organism evidence="4 5">
    <name type="scientific">Desmophyllum pertusum</name>
    <dbReference type="NCBI Taxonomy" id="174260"/>
    <lineage>
        <taxon>Eukaryota</taxon>
        <taxon>Metazoa</taxon>
        <taxon>Cnidaria</taxon>
        <taxon>Anthozoa</taxon>
        <taxon>Hexacorallia</taxon>
        <taxon>Scleractinia</taxon>
        <taxon>Caryophylliina</taxon>
        <taxon>Caryophylliidae</taxon>
        <taxon>Desmophyllum</taxon>
    </lineage>
</organism>
<dbReference type="InterPro" id="IPR001767">
    <property type="entry name" value="Hedgehog_Hint"/>
</dbReference>
<dbReference type="GO" id="GO:0001708">
    <property type="term" value="P:cell fate specification"/>
    <property type="evidence" value="ECO:0007669"/>
    <property type="project" value="TreeGrafter"/>
</dbReference>
<evidence type="ECO:0000313" key="5">
    <source>
        <dbReference type="Proteomes" id="UP001163046"/>
    </source>
</evidence>
<keyword evidence="2" id="KW-0732">Signal</keyword>
<evidence type="ECO:0000256" key="2">
    <source>
        <dbReference type="ARBA" id="ARBA00022729"/>
    </source>
</evidence>
<protein>
    <recommendedName>
        <fullName evidence="3">Hint domain-containing protein</fullName>
    </recommendedName>
</protein>
<dbReference type="InterPro" id="IPR001657">
    <property type="entry name" value="Hedgehog"/>
</dbReference>
<dbReference type="PANTHER" id="PTHR11889:SF31">
    <property type="entry name" value="PROTEIN HEDGEHOG"/>
    <property type="match status" value="1"/>
</dbReference>
<dbReference type="SUPFAM" id="SSF51294">
    <property type="entry name" value="Hedgehog/intein (Hint) domain"/>
    <property type="match status" value="1"/>
</dbReference>
<evidence type="ECO:0000256" key="1">
    <source>
        <dbReference type="ARBA" id="ARBA00022473"/>
    </source>
</evidence>
<dbReference type="EMBL" id="MU827355">
    <property type="protein sequence ID" value="KAJ7351780.1"/>
    <property type="molecule type" value="Genomic_DNA"/>
</dbReference>
<dbReference type="GO" id="GO:0007224">
    <property type="term" value="P:smoothened signaling pathway"/>
    <property type="evidence" value="ECO:0007669"/>
    <property type="project" value="TreeGrafter"/>
</dbReference>
<dbReference type="GO" id="GO:0010468">
    <property type="term" value="P:regulation of gene expression"/>
    <property type="evidence" value="ECO:0007669"/>
    <property type="project" value="TreeGrafter"/>
</dbReference>
<accession>A0A9W9YLP2</accession>
<dbReference type="InterPro" id="IPR050387">
    <property type="entry name" value="Hedgehog_Signaling"/>
</dbReference>
<dbReference type="FunFam" id="2.170.16.10:FF:000001">
    <property type="entry name" value="Indian hedgehog"/>
    <property type="match status" value="1"/>
</dbReference>
<dbReference type="AlphaFoldDB" id="A0A9W9YLP2"/>
<proteinExistence type="predicted"/>
<dbReference type="GO" id="GO:0005615">
    <property type="term" value="C:extracellular space"/>
    <property type="evidence" value="ECO:0007669"/>
    <property type="project" value="TreeGrafter"/>
</dbReference>
<dbReference type="Pfam" id="PF01079">
    <property type="entry name" value="Hint"/>
    <property type="match status" value="1"/>
</dbReference>
<dbReference type="GO" id="GO:0005113">
    <property type="term" value="F:patched binding"/>
    <property type="evidence" value="ECO:0007669"/>
    <property type="project" value="TreeGrafter"/>
</dbReference>
<comment type="caution">
    <text evidence="4">The sequence shown here is derived from an EMBL/GenBank/DDBJ whole genome shotgun (WGS) entry which is preliminary data.</text>
</comment>
<dbReference type="GO" id="GO:0005509">
    <property type="term" value="F:calcium ion binding"/>
    <property type="evidence" value="ECO:0007669"/>
    <property type="project" value="TreeGrafter"/>
</dbReference>
<dbReference type="InterPro" id="IPR003587">
    <property type="entry name" value="Hint_dom_N"/>
</dbReference>
<dbReference type="Proteomes" id="UP001163046">
    <property type="component" value="Unassembled WGS sequence"/>
</dbReference>
<feature type="domain" description="Hint" evidence="3">
    <location>
        <begin position="74"/>
        <end position="180"/>
    </location>
</feature>
<dbReference type="Gene3D" id="2.170.16.10">
    <property type="entry name" value="Hedgehog/Intein (Hint) domain"/>
    <property type="match status" value="1"/>
</dbReference>
<evidence type="ECO:0000313" key="4">
    <source>
        <dbReference type="EMBL" id="KAJ7351780.1"/>
    </source>
</evidence>
<dbReference type="GO" id="GO:0007267">
    <property type="term" value="P:cell-cell signaling"/>
    <property type="evidence" value="ECO:0007669"/>
    <property type="project" value="InterPro"/>
</dbReference>
<dbReference type="SMART" id="SM00306">
    <property type="entry name" value="HintN"/>
    <property type="match status" value="1"/>
</dbReference>
<dbReference type="CDD" id="cd00081">
    <property type="entry name" value="Hint"/>
    <property type="match status" value="1"/>
</dbReference>
<dbReference type="PANTHER" id="PTHR11889">
    <property type="entry name" value="HEDGEHOG"/>
    <property type="match status" value="1"/>
</dbReference>
<name>A0A9W9YLP2_9CNID</name>
<reference evidence="4" key="1">
    <citation type="submission" date="2023-01" db="EMBL/GenBank/DDBJ databases">
        <title>Genome assembly of the deep-sea coral Lophelia pertusa.</title>
        <authorList>
            <person name="Herrera S."/>
            <person name="Cordes E."/>
        </authorList>
    </citation>
    <scope>NUCLEOTIDE SEQUENCE</scope>
    <source>
        <strain evidence="4">USNM1676648</strain>
        <tissue evidence="4">Polyp</tissue>
    </source>
</reference>
<dbReference type="GO" id="GO:0016540">
    <property type="term" value="P:protein autoprocessing"/>
    <property type="evidence" value="ECO:0007669"/>
    <property type="project" value="InterPro"/>
</dbReference>